<feature type="non-terminal residue" evidence="1">
    <location>
        <position position="170"/>
    </location>
</feature>
<gene>
    <name evidence="1" type="ORF">AFUS01_LOCUS35573</name>
</gene>
<comment type="caution">
    <text evidence="1">The sequence shown here is derived from an EMBL/GenBank/DDBJ whole genome shotgun (WGS) entry which is preliminary data.</text>
</comment>
<reference evidence="1" key="1">
    <citation type="submission" date="2021-06" db="EMBL/GenBank/DDBJ databases">
        <authorList>
            <person name="Hodson N. C."/>
            <person name="Mongue J. A."/>
            <person name="Jaron S. K."/>
        </authorList>
    </citation>
    <scope>NUCLEOTIDE SEQUENCE</scope>
</reference>
<dbReference type="EMBL" id="CAJVCH010536369">
    <property type="protein sequence ID" value="CAG7825465.1"/>
    <property type="molecule type" value="Genomic_DNA"/>
</dbReference>
<dbReference type="Proteomes" id="UP000708208">
    <property type="component" value="Unassembled WGS sequence"/>
</dbReference>
<accession>A0A8J2PXD3</accession>
<name>A0A8J2PXD3_9HEXA</name>
<proteinExistence type="predicted"/>
<evidence type="ECO:0000313" key="1">
    <source>
        <dbReference type="EMBL" id="CAG7825465.1"/>
    </source>
</evidence>
<evidence type="ECO:0000313" key="2">
    <source>
        <dbReference type="Proteomes" id="UP000708208"/>
    </source>
</evidence>
<dbReference type="AlphaFoldDB" id="A0A8J2PXD3"/>
<keyword evidence="2" id="KW-1185">Reference proteome</keyword>
<organism evidence="1 2">
    <name type="scientific">Allacma fusca</name>
    <dbReference type="NCBI Taxonomy" id="39272"/>
    <lineage>
        <taxon>Eukaryota</taxon>
        <taxon>Metazoa</taxon>
        <taxon>Ecdysozoa</taxon>
        <taxon>Arthropoda</taxon>
        <taxon>Hexapoda</taxon>
        <taxon>Collembola</taxon>
        <taxon>Symphypleona</taxon>
        <taxon>Sminthuridae</taxon>
        <taxon>Allacma</taxon>
    </lineage>
</organism>
<feature type="non-terminal residue" evidence="1">
    <location>
        <position position="1"/>
    </location>
</feature>
<sequence>MAETLVGSIGIIDVQFPITSDVIVPIPSVPIAKVDPASVVCLESITCGAVNSDGNCEMAETLVGSIGIIDVQFPITSDVIVFIPSVPIDKVDPASVVCLVSAICGAVNSDGSCEMAETLVGSIGIIEVQFPVVSDVIVPIPSEPIAKVDPASVVGLVSVICGTVNSDGSC</sequence>
<protein>
    <submittedName>
        <fullName evidence="1">Uncharacterized protein</fullName>
    </submittedName>
</protein>